<feature type="compositionally biased region" description="Polar residues" evidence="1">
    <location>
        <begin position="1"/>
        <end position="13"/>
    </location>
</feature>
<dbReference type="EMBL" id="ML119119">
    <property type="protein sequence ID" value="RPB14219.1"/>
    <property type="molecule type" value="Genomic_DNA"/>
</dbReference>
<keyword evidence="3" id="KW-1185">Reference proteome</keyword>
<dbReference type="InParanoid" id="A0A3N4KXS8"/>
<reference evidence="2 3" key="1">
    <citation type="journal article" date="2018" name="Nat. Ecol. Evol.">
        <title>Pezizomycetes genomes reveal the molecular basis of ectomycorrhizal truffle lifestyle.</title>
        <authorList>
            <person name="Murat C."/>
            <person name="Payen T."/>
            <person name="Noel B."/>
            <person name="Kuo A."/>
            <person name="Morin E."/>
            <person name="Chen J."/>
            <person name="Kohler A."/>
            <person name="Krizsan K."/>
            <person name="Balestrini R."/>
            <person name="Da Silva C."/>
            <person name="Montanini B."/>
            <person name="Hainaut M."/>
            <person name="Levati E."/>
            <person name="Barry K.W."/>
            <person name="Belfiori B."/>
            <person name="Cichocki N."/>
            <person name="Clum A."/>
            <person name="Dockter R.B."/>
            <person name="Fauchery L."/>
            <person name="Guy J."/>
            <person name="Iotti M."/>
            <person name="Le Tacon F."/>
            <person name="Lindquist E.A."/>
            <person name="Lipzen A."/>
            <person name="Malagnac F."/>
            <person name="Mello A."/>
            <person name="Molinier V."/>
            <person name="Miyauchi S."/>
            <person name="Poulain J."/>
            <person name="Riccioni C."/>
            <person name="Rubini A."/>
            <person name="Sitrit Y."/>
            <person name="Splivallo R."/>
            <person name="Traeger S."/>
            <person name="Wang M."/>
            <person name="Zifcakova L."/>
            <person name="Wipf D."/>
            <person name="Zambonelli A."/>
            <person name="Paolocci F."/>
            <person name="Nowrousian M."/>
            <person name="Ottonello S."/>
            <person name="Baldrian P."/>
            <person name="Spatafora J.W."/>
            <person name="Henrissat B."/>
            <person name="Nagy L.G."/>
            <person name="Aury J.M."/>
            <person name="Wincker P."/>
            <person name="Grigoriev I.V."/>
            <person name="Bonfante P."/>
            <person name="Martin F.M."/>
        </authorList>
    </citation>
    <scope>NUCLEOTIDE SEQUENCE [LARGE SCALE GENOMIC DNA]</scope>
    <source>
        <strain evidence="2 3">CCBAS932</strain>
    </source>
</reference>
<feature type="region of interest" description="Disordered" evidence="1">
    <location>
        <begin position="1"/>
        <end position="96"/>
    </location>
</feature>
<gene>
    <name evidence="2" type="ORF">P167DRAFT_544129</name>
</gene>
<accession>A0A3N4KXS8</accession>
<feature type="region of interest" description="Disordered" evidence="1">
    <location>
        <begin position="115"/>
        <end position="182"/>
    </location>
</feature>
<dbReference type="OrthoDB" id="10602205at2759"/>
<organism evidence="2 3">
    <name type="scientific">Morchella conica CCBAS932</name>
    <dbReference type="NCBI Taxonomy" id="1392247"/>
    <lineage>
        <taxon>Eukaryota</taxon>
        <taxon>Fungi</taxon>
        <taxon>Dikarya</taxon>
        <taxon>Ascomycota</taxon>
        <taxon>Pezizomycotina</taxon>
        <taxon>Pezizomycetes</taxon>
        <taxon>Pezizales</taxon>
        <taxon>Morchellaceae</taxon>
        <taxon>Morchella</taxon>
    </lineage>
</organism>
<evidence type="ECO:0000313" key="3">
    <source>
        <dbReference type="Proteomes" id="UP000277580"/>
    </source>
</evidence>
<name>A0A3N4KXS8_9PEZI</name>
<proteinExistence type="predicted"/>
<evidence type="ECO:0000313" key="2">
    <source>
        <dbReference type="EMBL" id="RPB14219.1"/>
    </source>
</evidence>
<dbReference type="Proteomes" id="UP000277580">
    <property type="component" value="Unassembled WGS sequence"/>
</dbReference>
<feature type="compositionally biased region" description="Low complexity" evidence="1">
    <location>
        <begin position="169"/>
        <end position="179"/>
    </location>
</feature>
<dbReference type="AlphaFoldDB" id="A0A3N4KXS8"/>
<protein>
    <submittedName>
        <fullName evidence="2">Uncharacterized protein</fullName>
    </submittedName>
</protein>
<sequence length="251" mass="26684">MGKPTTTTPASKTELNHRKRKLGERSNSMEPECTDTDPLAIFEDPVSEVVDSTHSAAYPSTPPGPANQSPCGSVVDSDYESESEYNLPQPHSSTNAEHLQACNCSGNYCYSSDVLETQSSEPDDDDVSSDLPEPLLDDDDDSSELSSPPPLSDDALPIENGRDEVTAPLSSSSELGDLSSETERLVKAEDVLVRASSPAISSPLVPSPPPIVPPPIVLPNTPSAATKRKAVIAYGPGNRILYGAKRQRLAK</sequence>
<evidence type="ECO:0000256" key="1">
    <source>
        <dbReference type="SAM" id="MobiDB-lite"/>
    </source>
</evidence>